<feature type="region of interest" description="Disordered" evidence="1">
    <location>
        <begin position="1"/>
        <end position="63"/>
    </location>
</feature>
<reference evidence="3" key="3">
    <citation type="submission" date="2015-06" db="UniProtKB">
        <authorList>
            <consortium name="EnsemblPlants"/>
        </authorList>
    </citation>
    <scope>IDENTIFICATION</scope>
    <source>
        <strain evidence="3">cv. Jemalong A17</strain>
    </source>
</reference>
<reference evidence="2 4" key="1">
    <citation type="journal article" date="2011" name="Nature">
        <title>The Medicago genome provides insight into the evolution of rhizobial symbioses.</title>
        <authorList>
            <person name="Young N.D."/>
            <person name="Debelle F."/>
            <person name="Oldroyd G.E."/>
            <person name="Geurts R."/>
            <person name="Cannon S.B."/>
            <person name="Udvardi M.K."/>
            <person name="Benedito V.A."/>
            <person name="Mayer K.F."/>
            <person name="Gouzy J."/>
            <person name="Schoof H."/>
            <person name="Van de Peer Y."/>
            <person name="Proost S."/>
            <person name="Cook D.R."/>
            <person name="Meyers B.C."/>
            <person name="Spannagl M."/>
            <person name="Cheung F."/>
            <person name="De Mita S."/>
            <person name="Krishnakumar V."/>
            <person name="Gundlach H."/>
            <person name="Zhou S."/>
            <person name="Mudge J."/>
            <person name="Bharti A.K."/>
            <person name="Murray J.D."/>
            <person name="Naoumkina M.A."/>
            <person name="Rosen B."/>
            <person name="Silverstein K.A."/>
            <person name="Tang H."/>
            <person name="Rombauts S."/>
            <person name="Zhao P.X."/>
            <person name="Zhou P."/>
            <person name="Barbe V."/>
            <person name="Bardou P."/>
            <person name="Bechner M."/>
            <person name="Bellec A."/>
            <person name="Berger A."/>
            <person name="Berges H."/>
            <person name="Bidwell S."/>
            <person name="Bisseling T."/>
            <person name="Choisne N."/>
            <person name="Couloux A."/>
            <person name="Denny R."/>
            <person name="Deshpande S."/>
            <person name="Dai X."/>
            <person name="Doyle J.J."/>
            <person name="Dudez A.M."/>
            <person name="Farmer A.D."/>
            <person name="Fouteau S."/>
            <person name="Franken C."/>
            <person name="Gibelin C."/>
            <person name="Gish J."/>
            <person name="Goldstein S."/>
            <person name="Gonzalez A.J."/>
            <person name="Green P.J."/>
            <person name="Hallab A."/>
            <person name="Hartog M."/>
            <person name="Hua A."/>
            <person name="Humphray S.J."/>
            <person name="Jeong D.H."/>
            <person name="Jing Y."/>
            <person name="Jocker A."/>
            <person name="Kenton S.M."/>
            <person name="Kim D.J."/>
            <person name="Klee K."/>
            <person name="Lai H."/>
            <person name="Lang C."/>
            <person name="Lin S."/>
            <person name="Macmil S.L."/>
            <person name="Magdelenat G."/>
            <person name="Matthews L."/>
            <person name="McCorrison J."/>
            <person name="Monaghan E.L."/>
            <person name="Mun J.H."/>
            <person name="Najar F.Z."/>
            <person name="Nicholson C."/>
            <person name="Noirot C."/>
            <person name="O'Bleness M."/>
            <person name="Paule C.R."/>
            <person name="Poulain J."/>
            <person name="Prion F."/>
            <person name="Qin B."/>
            <person name="Qu C."/>
            <person name="Retzel E.F."/>
            <person name="Riddle C."/>
            <person name="Sallet E."/>
            <person name="Samain S."/>
            <person name="Samson N."/>
            <person name="Sanders I."/>
            <person name="Saurat O."/>
            <person name="Scarpelli C."/>
            <person name="Schiex T."/>
            <person name="Segurens B."/>
            <person name="Severin A.J."/>
            <person name="Sherrier D.J."/>
            <person name="Shi R."/>
            <person name="Sims S."/>
            <person name="Singer S.R."/>
            <person name="Sinharoy S."/>
            <person name="Sterck L."/>
            <person name="Viollet A."/>
            <person name="Wang B.B."/>
            <person name="Wang K."/>
            <person name="Wang M."/>
            <person name="Wang X."/>
            <person name="Warfsmann J."/>
            <person name="Weissenbach J."/>
            <person name="White D.D."/>
            <person name="White J.D."/>
            <person name="Wiley G.B."/>
            <person name="Wincker P."/>
            <person name="Xing Y."/>
            <person name="Yang L."/>
            <person name="Yao Z."/>
            <person name="Ying F."/>
            <person name="Zhai J."/>
            <person name="Zhou L."/>
            <person name="Zuber A."/>
            <person name="Denarie J."/>
            <person name="Dixon R.A."/>
            <person name="May G.D."/>
            <person name="Schwartz D.C."/>
            <person name="Rogers J."/>
            <person name="Quetier F."/>
            <person name="Town C.D."/>
            <person name="Roe B.A."/>
        </authorList>
    </citation>
    <scope>NUCLEOTIDE SEQUENCE [LARGE SCALE GENOMIC DNA]</scope>
    <source>
        <strain evidence="2">A17</strain>
        <strain evidence="3 4">cv. Jemalong A17</strain>
    </source>
</reference>
<organism evidence="2 4">
    <name type="scientific">Medicago truncatula</name>
    <name type="common">Barrel medic</name>
    <name type="synonym">Medicago tribuloides</name>
    <dbReference type="NCBI Taxonomy" id="3880"/>
    <lineage>
        <taxon>Eukaryota</taxon>
        <taxon>Viridiplantae</taxon>
        <taxon>Streptophyta</taxon>
        <taxon>Embryophyta</taxon>
        <taxon>Tracheophyta</taxon>
        <taxon>Spermatophyta</taxon>
        <taxon>Magnoliopsida</taxon>
        <taxon>eudicotyledons</taxon>
        <taxon>Gunneridae</taxon>
        <taxon>Pentapetalae</taxon>
        <taxon>rosids</taxon>
        <taxon>fabids</taxon>
        <taxon>Fabales</taxon>
        <taxon>Fabaceae</taxon>
        <taxon>Papilionoideae</taxon>
        <taxon>50 kb inversion clade</taxon>
        <taxon>NPAAA clade</taxon>
        <taxon>Hologalegina</taxon>
        <taxon>IRL clade</taxon>
        <taxon>Trifolieae</taxon>
        <taxon>Medicago</taxon>
    </lineage>
</organism>
<accession>A0A072THJ3</accession>
<reference evidence="2 4" key="2">
    <citation type="journal article" date="2014" name="BMC Genomics">
        <title>An improved genome release (version Mt4.0) for the model legume Medicago truncatula.</title>
        <authorList>
            <person name="Tang H."/>
            <person name="Krishnakumar V."/>
            <person name="Bidwell S."/>
            <person name="Rosen B."/>
            <person name="Chan A."/>
            <person name="Zhou S."/>
            <person name="Gentzbittel L."/>
            <person name="Childs K.L."/>
            <person name="Yandell M."/>
            <person name="Gundlach H."/>
            <person name="Mayer K.F."/>
            <person name="Schwartz D.C."/>
            <person name="Town C.D."/>
        </authorList>
    </citation>
    <scope>GENOME REANNOTATION</scope>
    <source>
        <strain evidence="2">A17</strain>
        <strain evidence="3 4">cv. Jemalong A17</strain>
    </source>
</reference>
<keyword evidence="4" id="KW-1185">Reference proteome</keyword>
<evidence type="ECO:0000313" key="3">
    <source>
        <dbReference type="EnsemblPlants" id="KEH16882"/>
    </source>
</evidence>
<feature type="compositionally biased region" description="Basic and acidic residues" evidence="1">
    <location>
        <begin position="112"/>
        <end position="127"/>
    </location>
</feature>
<protein>
    <submittedName>
        <fullName evidence="2 3">Uncharacterized protein</fullName>
    </submittedName>
</protein>
<dbReference type="Proteomes" id="UP000002051">
    <property type="component" value="Unassembled WGS sequence"/>
</dbReference>
<sequence>MAATSELSPSKILETTINAHDSTSESHPTPPKPHQINKPINGVATIEKRKRDDGDGNADVEPSLSYLAGAPYYHRSFFYEDMNMIDEDEEDENVEDEQKEKSGVGGTSLSRLARDEVHRSPREHFPSPREQFPSPRELHFVTRHSELTIPESTQFLVRQGESLLAKANIHFPELAIAINVPRLASSLETDSFV</sequence>
<feature type="region of interest" description="Disordered" evidence="1">
    <location>
        <begin position="88"/>
        <end position="136"/>
    </location>
</feature>
<dbReference type="EMBL" id="KL402802">
    <property type="protein sequence ID" value="KEH16882.1"/>
    <property type="molecule type" value="Genomic_DNA"/>
</dbReference>
<proteinExistence type="predicted"/>
<evidence type="ECO:0000256" key="1">
    <source>
        <dbReference type="SAM" id="MobiDB-lite"/>
    </source>
</evidence>
<evidence type="ECO:0000313" key="2">
    <source>
        <dbReference type="EMBL" id="KEH16882.1"/>
    </source>
</evidence>
<evidence type="ECO:0000313" key="4">
    <source>
        <dbReference type="Proteomes" id="UP000002051"/>
    </source>
</evidence>
<dbReference type="EnsemblPlants" id="KEH16882">
    <property type="protein sequence ID" value="KEH16882"/>
    <property type="gene ID" value="MTR_0077s0090"/>
</dbReference>
<feature type="compositionally biased region" description="Polar residues" evidence="1">
    <location>
        <begin position="1"/>
        <end position="27"/>
    </location>
</feature>
<dbReference type="HOGENOM" id="CLU_1410743_0_0_1"/>
<dbReference type="AlphaFoldDB" id="A0A072THJ3"/>
<gene>
    <name evidence="2" type="ORF">MTR_0077s0090</name>
</gene>
<name>A0A072THJ3_MEDTR</name>